<sequence>MTVERVDLMSAWPDRKGGGREAHVDRKTRQISGEGGWEPTCITWVAGRKADRGDSTQEPVTRDGNGRQPRMLWQQDFCPLDPVPQTAPCDGTTTGKTIQVLTLQSFTNLAKPAIQVLTLQSFTNLAKPAIQVLTLQSSTNLAKPAIQVLTLQSFTNLAKPAIQVLTLQSFTNLAKPAIQVLTLQSFTNLAKPAIQVLTLQSSTNLAKPAIQVLTLQSFTNLAKPAIQVLTLQSSTNLAKPAHRNWKAFSWEHHDVVASYD</sequence>
<feature type="compositionally biased region" description="Basic and acidic residues" evidence="1">
    <location>
        <begin position="48"/>
        <end position="65"/>
    </location>
</feature>
<feature type="region of interest" description="Disordered" evidence="1">
    <location>
        <begin position="1"/>
        <end position="32"/>
    </location>
</feature>
<proteinExistence type="predicted"/>
<feature type="compositionally biased region" description="Basic and acidic residues" evidence="1">
    <location>
        <begin position="1"/>
        <end position="28"/>
    </location>
</feature>
<organism evidence="2 3">
    <name type="scientific">Batillaria attramentaria</name>
    <dbReference type="NCBI Taxonomy" id="370345"/>
    <lineage>
        <taxon>Eukaryota</taxon>
        <taxon>Metazoa</taxon>
        <taxon>Spiralia</taxon>
        <taxon>Lophotrochozoa</taxon>
        <taxon>Mollusca</taxon>
        <taxon>Gastropoda</taxon>
        <taxon>Caenogastropoda</taxon>
        <taxon>Sorbeoconcha</taxon>
        <taxon>Cerithioidea</taxon>
        <taxon>Batillariidae</taxon>
        <taxon>Batillaria</taxon>
    </lineage>
</organism>
<evidence type="ECO:0000313" key="2">
    <source>
        <dbReference type="EMBL" id="KAK7495821.1"/>
    </source>
</evidence>
<comment type="caution">
    <text evidence="2">The sequence shown here is derived from an EMBL/GenBank/DDBJ whole genome shotgun (WGS) entry which is preliminary data.</text>
</comment>
<evidence type="ECO:0000256" key="1">
    <source>
        <dbReference type="SAM" id="MobiDB-lite"/>
    </source>
</evidence>
<protein>
    <submittedName>
        <fullName evidence="2">Uncharacterized protein</fullName>
    </submittedName>
</protein>
<feature type="region of interest" description="Disordered" evidence="1">
    <location>
        <begin position="48"/>
        <end position="68"/>
    </location>
</feature>
<dbReference type="AlphaFoldDB" id="A0ABD0L8D3"/>
<accession>A0ABD0L8D3</accession>
<name>A0ABD0L8D3_9CAEN</name>
<keyword evidence="3" id="KW-1185">Reference proteome</keyword>
<dbReference type="Proteomes" id="UP001519460">
    <property type="component" value="Unassembled WGS sequence"/>
</dbReference>
<evidence type="ECO:0000313" key="3">
    <source>
        <dbReference type="Proteomes" id="UP001519460"/>
    </source>
</evidence>
<reference evidence="2 3" key="1">
    <citation type="journal article" date="2023" name="Sci. Data">
        <title>Genome assembly of the Korean intertidal mud-creeper Batillaria attramentaria.</title>
        <authorList>
            <person name="Patra A.K."/>
            <person name="Ho P.T."/>
            <person name="Jun S."/>
            <person name="Lee S.J."/>
            <person name="Kim Y."/>
            <person name="Won Y.J."/>
        </authorList>
    </citation>
    <scope>NUCLEOTIDE SEQUENCE [LARGE SCALE GENOMIC DNA]</scope>
    <source>
        <strain evidence="2">Wonlab-2016</strain>
    </source>
</reference>
<dbReference type="EMBL" id="JACVVK020000071">
    <property type="protein sequence ID" value="KAK7495821.1"/>
    <property type="molecule type" value="Genomic_DNA"/>
</dbReference>
<gene>
    <name evidence="2" type="ORF">BaRGS_00012811</name>
</gene>